<dbReference type="InterPro" id="IPR026899">
    <property type="entry name" value="FKS1-like_dom1"/>
</dbReference>
<dbReference type="PANTHER" id="PTHR12741">
    <property type="entry name" value="LYST-INTERACTING PROTEIN LIP5 DOPAMINE RESPONSIVE PROTEIN DRG-1"/>
    <property type="match status" value="1"/>
</dbReference>
<dbReference type="EMBL" id="JAJJMA010148218">
    <property type="protein sequence ID" value="MCL7034671.1"/>
    <property type="molecule type" value="Genomic_DNA"/>
</dbReference>
<gene>
    <name evidence="2" type="ORF">MKW94_025146</name>
</gene>
<evidence type="ECO:0000313" key="3">
    <source>
        <dbReference type="Proteomes" id="UP001177140"/>
    </source>
</evidence>
<reference evidence="2" key="1">
    <citation type="submission" date="2022-03" db="EMBL/GenBank/DDBJ databases">
        <title>A functionally conserved STORR gene fusion in Papaver species that diverged 16.8 million years ago.</title>
        <authorList>
            <person name="Catania T."/>
        </authorList>
    </citation>
    <scope>NUCLEOTIDE SEQUENCE</scope>
    <source>
        <strain evidence="2">S-191538</strain>
    </source>
</reference>
<dbReference type="AlphaFoldDB" id="A0AA41V8F7"/>
<evidence type="ECO:0000259" key="1">
    <source>
        <dbReference type="SMART" id="SM01205"/>
    </source>
</evidence>
<feature type="non-terminal residue" evidence="2">
    <location>
        <position position="228"/>
    </location>
</feature>
<proteinExistence type="predicted"/>
<comment type="caution">
    <text evidence="2">The sequence shown here is derived from an EMBL/GenBank/DDBJ whole genome shotgun (WGS) entry which is preliminary data.</text>
</comment>
<keyword evidence="3" id="KW-1185">Reference proteome</keyword>
<dbReference type="GO" id="GO:0005886">
    <property type="term" value="C:plasma membrane"/>
    <property type="evidence" value="ECO:0007669"/>
    <property type="project" value="TreeGrafter"/>
</dbReference>
<accession>A0AA41V8F7</accession>
<sequence length="228" mass="26701">KDNIKNQRENVILTVANAQTRLSLPVEAEPKIDEKAVTEVFLKVLDNYIKWCKYLHIFPVWNSSDAVNKDRKLFLISLYFCVWGEAANVRFLPECICYIFHHMAKELNEILDNGKAKPADSCTGDNGSVSYLEQVISPIYETMAMEASILNSGKAAHSDWRNYDDFNEYFWSPTCFELNWPMKKDSSFLLHPKGRKRTAKSSFVEHRTFLHLYRSFHRLWIFLVLMFQ</sequence>
<dbReference type="Pfam" id="PF14288">
    <property type="entry name" value="FKS1_dom1"/>
    <property type="match status" value="1"/>
</dbReference>
<feature type="domain" description="1,3-beta-glucan synthase component FKS1-like" evidence="1">
    <location>
        <begin position="70"/>
        <end position="183"/>
    </location>
</feature>
<dbReference type="SMART" id="SM01205">
    <property type="entry name" value="FKS1_dom1"/>
    <property type="match status" value="1"/>
</dbReference>
<dbReference type="GO" id="GO:0046527">
    <property type="term" value="F:glucosyltransferase activity"/>
    <property type="evidence" value="ECO:0007669"/>
    <property type="project" value="TreeGrafter"/>
</dbReference>
<feature type="non-terminal residue" evidence="2">
    <location>
        <position position="1"/>
    </location>
</feature>
<name>A0AA41V8F7_PAPNU</name>
<dbReference type="PANTHER" id="PTHR12741:SF84">
    <property type="entry name" value="1,3-BETA-GLUCAN SYNTHASE COMPONENT FKS1-LIKE DOMAIN-CONTAINING PROTEIN"/>
    <property type="match status" value="1"/>
</dbReference>
<protein>
    <recommendedName>
        <fullName evidence="1">1,3-beta-glucan synthase component FKS1-like domain-containing protein</fullName>
    </recommendedName>
</protein>
<organism evidence="2 3">
    <name type="scientific">Papaver nudicaule</name>
    <name type="common">Iceland poppy</name>
    <dbReference type="NCBI Taxonomy" id="74823"/>
    <lineage>
        <taxon>Eukaryota</taxon>
        <taxon>Viridiplantae</taxon>
        <taxon>Streptophyta</taxon>
        <taxon>Embryophyta</taxon>
        <taxon>Tracheophyta</taxon>
        <taxon>Spermatophyta</taxon>
        <taxon>Magnoliopsida</taxon>
        <taxon>Ranunculales</taxon>
        <taxon>Papaveraceae</taxon>
        <taxon>Papaveroideae</taxon>
        <taxon>Papaver</taxon>
    </lineage>
</organism>
<dbReference type="Proteomes" id="UP001177140">
    <property type="component" value="Unassembled WGS sequence"/>
</dbReference>
<evidence type="ECO:0000313" key="2">
    <source>
        <dbReference type="EMBL" id="MCL7034671.1"/>
    </source>
</evidence>